<evidence type="ECO:0000256" key="1">
    <source>
        <dbReference type="SAM" id="MobiDB-lite"/>
    </source>
</evidence>
<dbReference type="Proteomes" id="UP000271708">
    <property type="component" value="Chromosome"/>
</dbReference>
<dbReference type="KEGG" id="jme:EEW87_000450"/>
<accession>A0A5P8FJ59</accession>
<dbReference type="PROSITE" id="PS51257">
    <property type="entry name" value="PROKAR_LIPOPROTEIN"/>
    <property type="match status" value="1"/>
</dbReference>
<organism evidence="3 4">
    <name type="scientific">Janibacter melonis</name>
    <dbReference type="NCBI Taxonomy" id="262209"/>
    <lineage>
        <taxon>Bacteria</taxon>
        <taxon>Bacillati</taxon>
        <taxon>Actinomycetota</taxon>
        <taxon>Actinomycetes</taxon>
        <taxon>Micrococcales</taxon>
        <taxon>Intrasporangiaceae</taxon>
        <taxon>Janibacter</taxon>
    </lineage>
</organism>
<proteinExistence type="predicted"/>
<evidence type="ECO:0000256" key="2">
    <source>
        <dbReference type="SAM" id="SignalP"/>
    </source>
</evidence>
<evidence type="ECO:0000313" key="4">
    <source>
        <dbReference type="Proteomes" id="UP000271708"/>
    </source>
</evidence>
<name>A0A5P8FJ59_9MICO</name>
<dbReference type="RefSeq" id="WP_123092557.1">
    <property type="nucleotide sequence ID" value="NZ_CP044548.2"/>
</dbReference>
<dbReference type="AlphaFoldDB" id="A0A5P8FJ59"/>
<keyword evidence="2" id="KW-0732">Signal</keyword>
<sequence length="229" mass="24150">MTHRSRVAVVALALVALAGCSGQDEPVVAPSTTPAPTSSTSSATTELSPEQRELTAQQVRVVLPQVQDLPGSWREVDVRDTSRLTAEPPECRDLYLRGEAAQGLRDDHLGVASAAAFTSGERRLEVSLLTFDEVVPQTVLEQAGQVVGPCSTHTVDLGDRPSDVAVSGLPVDEVGDQSLGLTTTTGGRPEQRLLVRSGHTLLVVVHRGDVDDPGALLHDVAQGMLDRVG</sequence>
<reference evidence="3 4" key="1">
    <citation type="submission" date="2019-09" db="EMBL/GenBank/DDBJ databases">
        <title>Complete Genome Sequence of Janibacter melonis M714 with both human health impact and industrial applications.</title>
        <authorList>
            <person name="Jin M."/>
            <person name="Zhao Q.R."/>
        </authorList>
    </citation>
    <scope>NUCLEOTIDE SEQUENCE [LARGE SCALE GENOMIC DNA]</scope>
    <source>
        <strain evidence="3 4">M714</strain>
    </source>
</reference>
<gene>
    <name evidence="3" type="ORF">EEW87_000450</name>
</gene>
<feature type="compositionally biased region" description="Low complexity" evidence="1">
    <location>
        <begin position="29"/>
        <end position="45"/>
    </location>
</feature>
<feature type="signal peptide" evidence="2">
    <location>
        <begin position="1"/>
        <end position="18"/>
    </location>
</feature>
<protein>
    <recommendedName>
        <fullName evidence="5">PknH-like extracellular domain-containing protein</fullName>
    </recommendedName>
</protein>
<evidence type="ECO:0008006" key="5">
    <source>
        <dbReference type="Google" id="ProtNLM"/>
    </source>
</evidence>
<dbReference type="EMBL" id="CP044548">
    <property type="protein sequence ID" value="QFQ29120.2"/>
    <property type="molecule type" value="Genomic_DNA"/>
</dbReference>
<feature type="region of interest" description="Disordered" evidence="1">
    <location>
        <begin position="23"/>
        <end position="53"/>
    </location>
</feature>
<dbReference type="GeneID" id="59162899"/>
<evidence type="ECO:0000313" key="3">
    <source>
        <dbReference type="EMBL" id="QFQ29120.2"/>
    </source>
</evidence>
<feature type="chain" id="PRO_5038421604" description="PknH-like extracellular domain-containing protein" evidence="2">
    <location>
        <begin position="19"/>
        <end position="229"/>
    </location>
</feature>